<name>A0A926JVQ6_9FLAO</name>
<evidence type="ECO:0000313" key="1">
    <source>
        <dbReference type="EMBL" id="MBC9798452.1"/>
    </source>
</evidence>
<proteinExistence type="predicted"/>
<organism evidence="1 2">
    <name type="scientific">Sinomicrobium weinanense</name>
    <dbReference type="NCBI Taxonomy" id="2842200"/>
    <lineage>
        <taxon>Bacteria</taxon>
        <taxon>Pseudomonadati</taxon>
        <taxon>Bacteroidota</taxon>
        <taxon>Flavobacteriia</taxon>
        <taxon>Flavobacteriales</taxon>
        <taxon>Flavobacteriaceae</taxon>
        <taxon>Sinomicrobium</taxon>
    </lineage>
</organism>
<keyword evidence="2" id="KW-1185">Reference proteome</keyword>
<accession>A0A926JVQ6</accession>
<sequence length="267" mass="29620">MKKQPLYHYTFFVFSVLILFSCSDDNGKPDEGPDEPGNTITQAEFDATLGDHTRFSVDVSNQEVDPGPSGSGVSWDFSKFDNPFSSNFQEALNCPDTEGCDVFPEANRAFLLHGDIDSYSYFTLSKNEYLRIGGINDDIQTTMNDPETVWKFPIAYQQEFSDDYHETGSNGEITTATKDIEVDGYGTLTTAAGTFSNTLRVKMSYTVVVDYPDPLIPQTQTNLVQYIWLNKNYAGGLLLGVLFSETKVNGEAVGIGKGLYYTDPEPL</sequence>
<dbReference type="Gene3D" id="2.40.360.20">
    <property type="match status" value="1"/>
</dbReference>
<protein>
    <recommendedName>
        <fullName evidence="3">Lipoprotein</fullName>
    </recommendedName>
</protein>
<evidence type="ECO:0008006" key="3">
    <source>
        <dbReference type="Google" id="ProtNLM"/>
    </source>
</evidence>
<reference evidence="1 2" key="1">
    <citation type="submission" date="2020-09" db="EMBL/GenBank/DDBJ databases">
        <title>Sinomicrobium weinanense sp. nov., a halophilic bacteria isolated from saline-alkali soil.</title>
        <authorList>
            <person name="Wu P."/>
            <person name="Ren H."/>
            <person name="Mei Y."/>
            <person name="Liang Y."/>
            <person name="Chen Z."/>
        </authorList>
    </citation>
    <scope>NUCLEOTIDE SEQUENCE [LARGE SCALE GENOMIC DNA]</scope>
    <source>
        <strain evidence="1 2">FJxs</strain>
    </source>
</reference>
<dbReference type="Proteomes" id="UP000653730">
    <property type="component" value="Unassembled WGS sequence"/>
</dbReference>
<dbReference type="PROSITE" id="PS51257">
    <property type="entry name" value="PROKAR_LIPOPROTEIN"/>
    <property type="match status" value="1"/>
</dbReference>
<dbReference type="EMBL" id="JACVDC010000118">
    <property type="protein sequence ID" value="MBC9798452.1"/>
    <property type="molecule type" value="Genomic_DNA"/>
</dbReference>
<dbReference type="RefSeq" id="WP_187967569.1">
    <property type="nucleotide sequence ID" value="NZ_JACVDC010000118.1"/>
</dbReference>
<gene>
    <name evidence="1" type="ORF">IBL28_20970</name>
</gene>
<comment type="caution">
    <text evidence="1">The sequence shown here is derived from an EMBL/GenBank/DDBJ whole genome shotgun (WGS) entry which is preliminary data.</text>
</comment>
<dbReference type="AlphaFoldDB" id="A0A926JVQ6"/>
<evidence type="ECO:0000313" key="2">
    <source>
        <dbReference type="Proteomes" id="UP000653730"/>
    </source>
</evidence>